<dbReference type="InterPro" id="IPR054208">
    <property type="entry name" value="DUF6914"/>
</dbReference>
<organism evidence="1 3">
    <name type="scientific">Dactylonectria estremocensis</name>
    <dbReference type="NCBI Taxonomy" id="1079267"/>
    <lineage>
        <taxon>Eukaryota</taxon>
        <taxon>Fungi</taxon>
        <taxon>Dikarya</taxon>
        <taxon>Ascomycota</taxon>
        <taxon>Pezizomycotina</taxon>
        <taxon>Sordariomycetes</taxon>
        <taxon>Hypocreomycetidae</taxon>
        <taxon>Hypocreales</taxon>
        <taxon>Nectriaceae</taxon>
        <taxon>Dactylonectria</taxon>
    </lineage>
</organism>
<dbReference type="Proteomes" id="UP000717696">
    <property type="component" value="Unassembled WGS sequence"/>
</dbReference>
<dbReference type="OrthoDB" id="2679825at2759"/>
<proteinExistence type="predicted"/>
<dbReference type="EMBL" id="JAGMUU010000068">
    <property type="protein sequence ID" value="KAH7109923.1"/>
    <property type="molecule type" value="Genomic_DNA"/>
</dbReference>
<keyword evidence="3" id="KW-1185">Reference proteome</keyword>
<evidence type="ECO:0000313" key="3">
    <source>
        <dbReference type="Proteomes" id="UP000717696"/>
    </source>
</evidence>
<comment type="caution">
    <text evidence="1">The sequence shown here is derived from an EMBL/GenBank/DDBJ whole genome shotgun (WGS) entry which is preliminary data.</text>
</comment>
<evidence type="ECO:0000313" key="1">
    <source>
        <dbReference type="EMBL" id="KAH7109923.1"/>
    </source>
</evidence>
<protein>
    <submittedName>
        <fullName evidence="1">Uncharacterized protein</fullName>
    </submittedName>
</protein>
<reference evidence="1" key="1">
    <citation type="journal article" date="2021" name="Nat. Commun.">
        <title>Genetic determinants of endophytism in the Arabidopsis root mycobiome.</title>
        <authorList>
            <person name="Mesny F."/>
            <person name="Miyauchi S."/>
            <person name="Thiergart T."/>
            <person name="Pickel B."/>
            <person name="Atanasova L."/>
            <person name="Karlsson M."/>
            <person name="Huettel B."/>
            <person name="Barry K.W."/>
            <person name="Haridas S."/>
            <person name="Chen C."/>
            <person name="Bauer D."/>
            <person name="Andreopoulos W."/>
            <person name="Pangilinan J."/>
            <person name="LaButti K."/>
            <person name="Riley R."/>
            <person name="Lipzen A."/>
            <person name="Clum A."/>
            <person name="Drula E."/>
            <person name="Henrissat B."/>
            <person name="Kohler A."/>
            <person name="Grigoriev I.V."/>
            <person name="Martin F.M."/>
            <person name="Hacquard S."/>
        </authorList>
    </citation>
    <scope>NUCLEOTIDE SEQUENCE</scope>
    <source>
        <strain evidence="1">MPI-CAGE-AT-0021</strain>
    </source>
</reference>
<name>A0A9P9I6R5_9HYPO</name>
<gene>
    <name evidence="2" type="ORF">B0J13DRAFT_569586</name>
    <name evidence="1" type="ORF">B0J13DRAFT_578635</name>
</gene>
<dbReference type="EMBL" id="JAGMUU010000031">
    <property type="protein sequence ID" value="KAH7118704.1"/>
    <property type="molecule type" value="Genomic_DNA"/>
</dbReference>
<evidence type="ECO:0000313" key="2">
    <source>
        <dbReference type="EMBL" id="KAH7118704.1"/>
    </source>
</evidence>
<dbReference type="AlphaFoldDB" id="A0A9P9I6R5"/>
<dbReference type="Pfam" id="PF21858">
    <property type="entry name" value="DUF6914"/>
    <property type="match status" value="1"/>
</dbReference>
<accession>A0A9P9I6R5</accession>
<sequence>MPRNKLRLCVALYSHGDGEMLEDEYTWDFVIAPKVQSTRSNNKLFTINRKRKNGEENCDQSVWSHLELDRPLTLSSTPLVRIVVGKVRSKTRLLSILQLYQPGSEGLNNKNWAKEALRAVMEDNIALGTSVRDWESLQKVAEWFANLKKNANRWSGQATCNAGEIPTWDMLENRQVRYGTFM</sequence>